<keyword evidence="4" id="KW-1185">Reference proteome</keyword>
<protein>
    <submittedName>
        <fullName evidence="3">PEGA domain-containing protein</fullName>
    </submittedName>
</protein>
<dbReference type="AlphaFoldDB" id="A0A3M8QAJ2"/>
<organism evidence="3 4">
    <name type="scientific">Marinomonas hwangdonensis</name>
    <dbReference type="NCBI Taxonomy" id="1053647"/>
    <lineage>
        <taxon>Bacteria</taxon>
        <taxon>Pseudomonadati</taxon>
        <taxon>Pseudomonadota</taxon>
        <taxon>Gammaproteobacteria</taxon>
        <taxon>Oceanospirillales</taxon>
        <taxon>Oceanospirillaceae</taxon>
        <taxon>Marinomonas</taxon>
    </lineage>
</organism>
<dbReference type="OrthoDB" id="194242at2"/>
<gene>
    <name evidence="3" type="ORF">EBI00_02970</name>
</gene>
<reference evidence="3 4" key="1">
    <citation type="journal article" date="2012" name="Int. J. Syst. Evol. Microbiol.">
        <title>Marinomonas hwangdonensis sp. nov., isolated from seawater.</title>
        <authorList>
            <person name="Jung Y.T."/>
            <person name="Oh T.K."/>
            <person name="Yoon J.H."/>
        </authorList>
    </citation>
    <scope>NUCLEOTIDE SEQUENCE [LARGE SCALE GENOMIC DNA]</scope>
    <source>
        <strain evidence="3 4">HDW-15</strain>
    </source>
</reference>
<evidence type="ECO:0000313" key="4">
    <source>
        <dbReference type="Proteomes" id="UP000280507"/>
    </source>
</evidence>
<dbReference type="Proteomes" id="UP000280507">
    <property type="component" value="Unassembled WGS sequence"/>
</dbReference>
<accession>A0A3M8QAJ2</accession>
<proteinExistence type="predicted"/>
<dbReference type="RefSeq" id="WP_123094419.1">
    <property type="nucleotide sequence ID" value="NZ_RIZG01000001.1"/>
</dbReference>
<evidence type="ECO:0000256" key="1">
    <source>
        <dbReference type="SAM" id="SignalP"/>
    </source>
</evidence>
<evidence type="ECO:0000313" key="3">
    <source>
        <dbReference type="EMBL" id="RNF53077.1"/>
    </source>
</evidence>
<dbReference type="Pfam" id="PF08308">
    <property type="entry name" value="PEGA"/>
    <property type="match status" value="1"/>
</dbReference>
<dbReference type="InterPro" id="IPR013229">
    <property type="entry name" value="PEGA"/>
</dbReference>
<feature type="signal peptide" evidence="1">
    <location>
        <begin position="1"/>
        <end position="22"/>
    </location>
</feature>
<dbReference type="EMBL" id="RIZG01000001">
    <property type="protein sequence ID" value="RNF53077.1"/>
    <property type="molecule type" value="Genomic_DNA"/>
</dbReference>
<evidence type="ECO:0000259" key="2">
    <source>
        <dbReference type="Pfam" id="PF08308"/>
    </source>
</evidence>
<keyword evidence="1" id="KW-0732">Signal</keyword>
<feature type="domain" description="PEGA" evidence="2">
    <location>
        <begin position="29"/>
        <end position="80"/>
    </location>
</feature>
<dbReference type="PROSITE" id="PS51257">
    <property type="entry name" value="PROKAR_LIPOPROTEIN"/>
    <property type="match status" value="1"/>
</dbReference>
<name>A0A3M8QAJ2_9GAMM</name>
<comment type="caution">
    <text evidence="3">The sequence shown here is derived from an EMBL/GenBank/DDBJ whole genome shotgun (WGS) entry which is preliminary data.</text>
</comment>
<feature type="chain" id="PRO_5018144914" evidence="1">
    <location>
        <begin position="23"/>
        <end position="121"/>
    </location>
</feature>
<sequence>MKKFLVIALSSLVLLLSGCATIISGSNQTLTFNSNVEGVSVYVDGALIGKTPVSASFKKNKAQTVMFTKDGYESVTRNITKEFDPVAVLNIFWDLSTTDFITGAVYEYAPNAIYVEMPVKQ</sequence>